<dbReference type="EMBL" id="JACJJC010000017">
    <property type="protein sequence ID" value="MBM6704736.1"/>
    <property type="molecule type" value="Genomic_DNA"/>
</dbReference>
<gene>
    <name evidence="1" type="ORF">H6A60_09600</name>
</gene>
<evidence type="ECO:0000313" key="2">
    <source>
        <dbReference type="Proteomes" id="UP000715095"/>
    </source>
</evidence>
<comment type="caution">
    <text evidence="1">The sequence shown here is derived from an EMBL/GenBank/DDBJ whole genome shotgun (WGS) entry which is preliminary data.</text>
</comment>
<organism evidence="1 2">
    <name type="scientific">Sutterella massiliensis</name>
    <dbReference type="NCBI Taxonomy" id="1816689"/>
    <lineage>
        <taxon>Bacteria</taxon>
        <taxon>Pseudomonadati</taxon>
        <taxon>Pseudomonadota</taxon>
        <taxon>Betaproteobacteria</taxon>
        <taxon>Burkholderiales</taxon>
        <taxon>Sutterellaceae</taxon>
        <taxon>Sutterella</taxon>
    </lineage>
</organism>
<protein>
    <submittedName>
        <fullName evidence="1">HD domain-containing protein</fullName>
    </submittedName>
</protein>
<evidence type="ECO:0000313" key="1">
    <source>
        <dbReference type="EMBL" id="MBM6704736.1"/>
    </source>
</evidence>
<proteinExistence type="predicted"/>
<sequence length="214" mass="24095">MPAAIAQKKDQNFADEVRRLWTHARAALRDFALDDIDAAIRSREALLEGLVERYGKRLNEIEYNDFGGDCHEKPHAARVLVFSLLIGAAEALPAEDLERLALASVYHDSRRENDDLDTGHGMRASFYYAAQMREANVEPDALVQHALAFHDLDDMLGCGLAVEPKKRLLTQIFKDADALDRYRFGTDALDMRFLRRAPSSALARVARRLNGLDD</sequence>
<reference evidence="1 2" key="1">
    <citation type="journal article" date="2021" name="Sci. Rep.">
        <title>The distribution of antibiotic resistance genes in chicken gut microbiota commensals.</title>
        <authorList>
            <person name="Juricova H."/>
            <person name="Matiasovicova J."/>
            <person name="Kubasova T."/>
            <person name="Cejkova D."/>
            <person name="Rychlik I."/>
        </authorList>
    </citation>
    <scope>NUCLEOTIDE SEQUENCE [LARGE SCALE GENOMIC DNA]</scope>
    <source>
        <strain evidence="1 2">An829</strain>
    </source>
</reference>
<accession>A0ABS2DTQ6</accession>
<dbReference type="SUPFAM" id="SSF109604">
    <property type="entry name" value="HD-domain/PDEase-like"/>
    <property type="match status" value="1"/>
</dbReference>
<keyword evidence="2" id="KW-1185">Reference proteome</keyword>
<dbReference type="RefSeq" id="WP_205103975.1">
    <property type="nucleotide sequence ID" value="NZ_JACJJC010000017.1"/>
</dbReference>
<name>A0ABS2DTQ6_9BURK</name>
<dbReference type="Gene3D" id="1.10.3210.10">
    <property type="entry name" value="Hypothetical protein af1432"/>
    <property type="match status" value="1"/>
</dbReference>
<dbReference type="Proteomes" id="UP000715095">
    <property type="component" value="Unassembled WGS sequence"/>
</dbReference>